<keyword evidence="3" id="KW-1185">Reference proteome</keyword>
<dbReference type="EMBL" id="CADEAL010000049">
    <property type="protein sequence ID" value="CAB1413307.1"/>
    <property type="molecule type" value="Genomic_DNA"/>
</dbReference>
<sequence length="83" mass="9146">MLLSKAGSENLVKFQVEANGAGEGRRKNMLEFSSPLRSSGFHSSNYTEVLPDAPQHRPTQRNHVSAQIHSVLHGPTELSFSFP</sequence>
<name>A0A9N7THY7_PLEPL</name>
<feature type="region of interest" description="Disordered" evidence="1">
    <location>
        <begin position="37"/>
        <end position="62"/>
    </location>
</feature>
<protein>
    <submittedName>
        <fullName evidence="2">Uncharacterized protein</fullName>
    </submittedName>
</protein>
<evidence type="ECO:0000313" key="3">
    <source>
        <dbReference type="Proteomes" id="UP001153269"/>
    </source>
</evidence>
<organism evidence="2 3">
    <name type="scientific">Pleuronectes platessa</name>
    <name type="common">European plaice</name>
    <dbReference type="NCBI Taxonomy" id="8262"/>
    <lineage>
        <taxon>Eukaryota</taxon>
        <taxon>Metazoa</taxon>
        <taxon>Chordata</taxon>
        <taxon>Craniata</taxon>
        <taxon>Vertebrata</taxon>
        <taxon>Euteleostomi</taxon>
        <taxon>Actinopterygii</taxon>
        <taxon>Neopterygii</taxon>
        <taxon>Teleostei</taxon>
        <taxon>Neoteleostei</taxon>
        <taxon>Acanthomorphata</taxon>
        <taxon>Carangaria</taxon>
        <taxon>Pleuronectiformes</taxon>
        <taxon>Pleuronectoidei</taxon>
        <taxon>Pleuronectidae</taxon>
        <taxon>Pleuronectes</taxon>
    </lineage>
</organism>
<evidence type="ECO:0000256" key="1">
    <source>
        <dbReference type="SAM" id="MobiDB-lite"/>
    </source>
</evidence>
<comment type="caution">
    <text evidence="2">The sequence shown here is derived from an EMBL/GenBank/DDBJ whole genome shotgun (WGS) entry which is preliminary data.</text>
</comment>
<reference evidence="2" key="1">
    <citation type="submission" date="2020-03" db="EMBL/GenBank/DDBJ databases">
        <authorList>
            <person name="Weist P."/>
        </authorList>
    </citation>
    <scope>NUCLEOTIDE SEQUENCE</scope>
</reference>
<dbReference type="Proteomes" id="UP001153269">
    <property type="component" value="Unassembled WGS sequence"/>
</dbReference>
<proteinExistence type="predicted"/>
<evidence type="ECO:0000313" key="2">
    <source>
        <dbReference type="EMBL" id="CAB1413307.1"/>
    </source>
</evidence>
<accession>A0A9N7THY7</accession>
<feature type="compositionally biased region" description="Polar residues" evidence="1">
    <location>
        <begin position="37"/>
        <end position="47"/>
    </location>
</feature>
<dbReference type="AlphaFoldDB" id="A0A9N7THY7"/>
<gene>
    <name evidence="2" type="ORF">PLEPLA_LOCUS1007</name>
</gene>